<evidence type="ECO:0000259" key="6">
    <source>
        <dbReference type="Pfam" id="PF21981"/>
    </source>
</evidence>
<feature type="domain" description="RecX first three-helical" evidence="7">
    <location>
        <begin position="26"/>
        <end position="61"/>
    </location>
</feature>
<evidence type="ECO:0000259" key="5">
    <source>
        <dbReference type="Pfam" id="PF02631"/>
    </source>
</evidence>
<gene>
    <name evidence="8" type="ORF">MNBD_GAMMA07-2342</name>
</gene>
<dbReference type="InterPro" id="IPR053925">
    <property type="entry name" value="RecX_HTH_3rd"/>
</dbReference>
<dbReference type="EMBL" id="UOFF01000445">
    <property type="protein sequence ID" value="VAW57720.1"/>
    <property type="molecule type" value="Genomic_DNA"/>
</dbReference>
<reference evidence="8" key="1">
    <citation type="submission" date="2018-06" db="EMBL/GenBank/DDBJ databases">
        <authorList>
            <person name="Zhirakovskaya E."/>
        </authorList>
    </citation>
    <scope>NUCLEOTIDE SEQUENCE</scope>
</reference>
<dbReference type="GO" id="GO:0006282">
    <property type="term" value="P:regulation of DNA repair"/>
    <property type="evidence" value="ECO:0007669"/>
    <property type="project" value="InterPro"/>
</dbReference>
<feature type="domain" description="RecX second three-helical" evidence="5">
    <location>
        <begin position="69"/>
        <end position="104"/>
    </location>
</feature>
<dbReference type="Pfam" id="PF21982">
    <property type="entry name" value="RecX_HTH1"/>
    <property type="match status" value="1"/>
</dbReference>
<comment type="similarity">
    <text evidence="2">Belongs to the RecX family.</text>
</comment>
<dbReference type="HAMAP" id="MF_01114">
    <property type="entry name" value="RecX"/>
    <property type="match status" value="1"/>
</dbReference>
<evidence type="ECO:0000256" key="1">
    <source>
        <dbReference type="ARBA" id="ARBA00004496"/>
    </source>
</evidence>
<dbReference type="Pfam" id="PF02631">
    <property type="entry name" value="RecX_HTH2"/>
    <property type="match status" value="1"/>
</dbReference>
<comment type="subcellular location">
    <subcellularLocation>
        <location evidence="1">Cytoplasm</location>
    </subcellularLocation>
</comment>
<proteinExistence type="inferred from homology"/>
<dbReference type="InterPro" id="IPR036388">
    <property type="entry name" value="WH-like_DNA-bd_sf"/>
</dbReference>
<dbReference type="InterPro" id="IPR053926">
    <property type="entry name" value="RecX_HTH_1st"/>
</dbReference>
<sequence>MAVMLCVGMHTRLTGKVKMARSINEVAVAALSRREHSLLEMRRKLKLKSFEEDEIDICLETLIDNNLLSEERFTESYINMRKRRGYGPGRIAQELRERGIDEYQYDDFLDRNNPDWQAIMRQQYCKKYGNQPAEDYTEKVKRAKHLQLRGFPLEWIFKLNSMDLDEF</sequence>
<dbReference type="AlphaFoldDB" id="A0A3B0WZ71"/>
<dbReference type="Gene3D" id="1.10.10.10">
    <property type="entry name" value="Winged helix-like DNA-binding domain superfamily/Winged helix DNA-binding domain"/>
    <property type="match status" value="3"/>
</dbReference>
<evidence type="ECO:0000256" key="3">
    <source>
        <dbReference type="ARBA" id="ARBA00018111"/>
    </source>
</evidence>
<dbReference type="PANTHER" id="PTHR33602:SF1">
    <property type="entry name" value="REGULATORY PROTEIN RECX FAMILY PROTEIN"/>
    <property type="match status" value="1"/>
</dbReference>
<keyword evidence="4" id="KW-0963">Cytoplasm</keyword>
<dbReference type="InterPro" id="IPR053924">
    <property type="entry name" value="RecX_HTH_2nd"/>
</dbReference>
<name>A0A3B0WZ71_9ZZZZ</name>
<evidence type="ECO:0000256" key="2">
    <source>
        <dbReference type="ARBA" id="ARBA00009695"/>
    </source>
</evidence>
<dbReference type="InterPro" id="IPR003783">
    <property type="entry name" value="Regulatory_RecX"/>
</dbReference>
<dbReference type="GO" id="GO:0005737">
    <property type="term" value="C:cytoplasm"/>
    <property type="evidence" value="ECO:0007669"/>
    <property type="project" value="UniProtKB-SubCell"/>
</dbReference>
<feature type="domain" description="RecX third three-helical" evidence="6">
    <location>
        <begin position="118"/>
        <end position="158"/>
    </location>
</feature>
<evidence type="ECO:0000313" key="8">
    <source>
        <dbReference type="EMBL" id="VAW57720.1"/>
    </source>
</evidence>
<evidence type="ECO:0000256" key="4">
    <source>
        <dbReference type="ARBA" id="ARBA00022490"/>
    </source>
</evidence>
<evidence type="ECO:0000259" key="7">
    <source>
        <dbReference type="Pfam" id="PF21982"/>
    </source>
</evidence>
<dbReference type="Pfam" id="PF21981">
    <property type="entry name" value="RecX_HTH3"/>
    <property type="match status" value="1"/>
</dbReference>
<dbReference type="PANTHER" id="PTHR33602">
    <property type="entry name" value="REGULATORY PROTEIN RECX FAMILY PROTEIN"/>
    <property type="match status" value="1"/>
</dbReference>
<accession>A0A3B0WZ71</accession>
<protein>
    <recommendedName>
        <fullName evidence="3">Regulatory protein RecX</fullName>
    </recommendedName>
</protein>
<organism evidence="8">
    <name type="scientific">hydrothermal vent metagenome</name>
    <dbReference type="NCBI Taxonomy" id="652676"/>
    <lineage>
        <taxon>unclassified sequences</taxon>
        <taxon>metagenomes</taxon>
        <taxon>ecological metagenomes</taxon>
    </lineage>
</organism>